<feature type="compositionally biased region" description="Polar residues" evidence="1">
    <location>
        <begin position="301"/>
        <end position="317"/>
    </location>
</feature>
<organism evidence="2">
    <name type="scientific">Lotharella globosa</name>
    <dbReference type="NCBI Taxonomy" id="91324"/>
    <lineage>
        <taxon>Eukaryota</taxon>
        <taxon>Sar</taxon>
        <taxon>Rhizaria</taxon>
        <taxon>Cercozoa</taxon>
        <taxon>Chlorarachniophyceae</taxon>
        <taxon>Lotharella</taxon>
    </lineage>
</organism>
<dbReference type="AlphaFoldDB" id="A0A7S4DU71"/>
<dbReference type="EMBL" id="HBIV01030291">
    <property type="protein sequence ID" value="CAE0669987.1"/>
    <property type="molecule type" value="Transcribed_RNA"/>
</dbReference>
<name>A0A7S4DU71_9EUKA</name>
<feature type="compositionally biased region" description="Low complexity" evidence="1">
    <location>
        <begin position="112"/>
        <end position="132"/>
    </location>
</feature>
<proteinExistence type="predicted"/>
<evidence type="ECO:0000313" key="2">
    <source>
        <dbReference type="EMBL" id="CAE0669987.1"/>
    </source>
</evidence>
<evidence type="ECO:0000256" key="1">
    <source>
        <dbReference type="SAM" id="MobiDB-lite"/>
    </source>
</evidence>
<feature type="compositionally biased region" description="Basic and acidic residues" evidence="1">
    <location>
        <begin position="156"/>
        <end position="173"/>
    </location>
</feature>
<accession>A0A7S4DU71</accession>
<gene>
    <name evidence="2" type="ORF">LGLO00237_LOCUS21621</name>
</gene>
<reference evidence="2" key="1">
    <citation type="submission" date="2021-01" db="EMBL/GenBank/DDBJ databases">
        <authorList>
            <person name="Corre E."/>
            <person name="Pelletier E."/>
            <person name="Niang G."/>
            <person name="Scheremetjew M."/>
            <person name="Finn R."/>
            <person name="Kale V."/>
            <person name="Holt S."/>
            <person name="Cochrane G."/>
            <person name="Meng A."/>
            <person name="Brown T."/>
            <person name="Cohen L."/>
        </authorList>
    </citation>
    <scope>NUCLEOTIDE SEQUENCE</scope>
    <source>
        <strain evidence="2">CCCM811</strain>
    </source>
</reference>
<sequence>MKIRWGRETKNKAEFNQDFKIKLDEKTPNKFALRLDKKELWINFAAKSPFDRDTIALTLRAFNSLHLYKDRQAKLRKHDRDLFTAPLEAVLMSACAQAAEGTTEDKYRMQASMRRMSHAAHASRTSRSSSRRQLSAVITPAAKNDDSASQAEGGGDESKKGENDGEKSETNKEKSKKKGGIDLSKYGMKDKGENFWSSDEDEDEGKNKFKFKIKSEAEAAKEKEEKARSRTASSVSLGAPPLAAPQQTPSRRRGLSGPPSARSRSKKKGGRKKGKKGLKAAVTGDGAKGHSKAPSMASVASHASQATDKSHGTNSAMGSVLEEVKEEGKVVTMTPEPATPEPKKVEPKEEPKNAEPRKPVDPLDFFFSAPKAPQQTSEPVTATVNEALKYTVKNGKVVKMEAISGEVYVMRTSQATDSALRHSIKLQSQDGSEMKFDSFRTAFQEKGQGGVDVTIPFGQKQVTAVIFDAQMQTKRVPILGQMLWKFQEKNAFSLVQWLTNRETMKTKADTVFVLGLSGSVVRCSGKSGITNMATKQTEWNTHMATYDNNTKQLKWVEKLHGGQSGRQQAAVELKDPMQPCSVTATVTCTGNGVSLSGVRVVDMDGGKLNATYSYTVTCVIEP</sequence>
<protein>
    <submittedName>
        <fullName evidence="2">Uncharacterized protein</fullName>
    </submittedName>
</protein>
<feature type="compositionally biased region" description="Basic and acidic residues" evidence="1">
    <location>
        <begin position="341"/>
        <end position="361"/>
    </location>
</feature>
<feature type="region of interest" description="Disordered" evidence="1">
    <location>
        <begin position="112"/>
        <end position="361"/>
    </location>
</feature>
<feature type="compositionally biased region" description="Basic residues" evidence="1">
    <location>
        <begin position="263"/>
        <end position="278"/>
    </location>
</feature>
<feature type="compositionally biased region" description="Basic and acidic residues" evidence="1">
    <location>
        <begin position="213"/>
        <end position="228"/>
    </location>
</feature>